<dbReference type="RefSeq" id="WP_182294676.1">
    <property type="nucleotide sequence ID" value="NZ_CP059851.1"/>
</dbReference>
<sequence>MHAVVLAAGAGSRLRDVAPVKPLALFRGRALILHVLDALMAGGATSATVVVGYRADAVAAAAAGHALRPATVVNAVWETTPNGVSLLAARSAIDGPTLLCMADHLLSPGLVARTATAARLPLTLAVDRRLGHPWVDEADVTRVRTERGAIAAIGKALVIYDAYDTGLFVVGPSLVRALAPMAAPSLSEGVAVLAKQGMAGVVDGGDAPWLDVDDARALALAEREWPL</sequence>
<dbReference type="AlphaFoldDB" id="A0A7G5IEN8"/>
<dbReference type="PANTHER" id="PTHR43584:SF8">
    <property type="entry name" value="N-ACETYLMURAMATE ALPHA-1-PHOSPHATE URIDYLYLTRANSFERASE"/>
    <property type="match status" value="1"/>
</dbReference>
<proteinExistence type="predicted"/>
<dbReference type="EMBL" id="CP059851">
    <property type="protein sequence ID" value="QMW21830.1"/>
    <property type="molecule type" value="Genomic_DNA"/>
</dbReference>
<dbReference type="PANTHER" id="PTHR43584">
    <property type="entry name" value="NUCLEOTIDYL TRANSFERASE"/>
    <property type="match status" value="1"/>
</dbReference>
<dbReference type="KEGG" id="sand:H3309_10530"/>
<dbReference type="GO" id="GO:0016779">
    <property type="term" value="F:nucleotidyltransferase activity"/>
    <property type="evidence" value="ECO:0007669"/>
    <property type="project" value="UniProtKB-KW"/>
</dbReference>
<keyword evidence="6" id="KW-1185">Reference proteome</keyword>
<evidence type="ECO:0000259" key="4">
    <source>
        <dbReference type="Pfam" id="PF12804"/>
    </source>
</evidence>
<keyword evidence="2" id="KW-0548">Nucleotidyltransferase</keyword>
<organism evidence="5 6">
    <name type="scientific">Sandaracinobacteroides saxicola</name>
    <dbReference type="NCBI Taxonomy" id="2759707"/>
    <lineage>
        <taxon>Bacteria</taxon>
        <taxon>Pseudomonadati</taxon>
        <taxon>Pseudomonadota</taxon>
        <taxon>Alphaproteobacteria</taxon>
        <taxon>Sphingomonadales</taxon>
        <taxon>Sphingosinicellaceae</taxon>
        <taxon>Sandaracinobacteroides</taxon>
    </lineage>
</organism>
<reference evidence="5 6" key="1">
    <citation type="submission" date="2020-07" db="EMBL/GenBank/DDBJ databases">
        <title>Complete genome sequence for Sandaracinobacter sp. M6.</title>
        <authorList>
            <person name="Tang Y."/>
            <person name="Liu Q."/>
            <person name="Guo Z."/>
            <person name="Lei P."/>
            <person name="Huang B."/>
        </authorList>
    </citation>
    <scope>NUCLEOTIDE SEQUENCE [LARGE SCALE GENOMIC DNA]</scope>
    <source>
        <strain evidence="5 6">M6</strain>
    </source>
</reference>
<evidence type="ECO:0000313" key="5">
    <source>
        <dbReference type="EMBL" id="QMW21830.1"/>
    </source>
</evidence>
<evidence type="ECO:0000256" key="2">
    <source>
        <dbReference type="ARBA" id="ARBA00022695"/>
    </source>
</evidence>
<keyword evidence="1 5" id="KW-0808">Transferase</keyword>
<dbReference type="SUPFAM" id="SSF53448">
    <property type="entry name" value="Nucleotide-diphospho-sugar transferases"/>
    <property type="match status" value="1"/>
</dbReference>
<keyword evidence="3" id="KW-0460">Magnesium</keyword>
<dbReference type="Pfam" id="PF12804">
    <property type="entry name" value="NTP_transf_3"/>
    <property type="match status" value="1"/>
</dbReference>
<dbReference type="Proteomes" id="UP000515292">
    <property type="component" value="Chromosome"/>
</dbReference>
<protein>
    <submittedName>
        <fullName evidence="5">NTP transferase domain-containing protein</fullName>
    </submittedName>
</protein>
<dbReference type="InterPro" id="IPR029044">
    <property type="entry name" value="Nucleotide-diphossugar_trans"/>
</dbReference>
<dbReference type="InterPro" id="IPR050065">
    <property type="entry name" value="GlmU-like"/>
</dbReference>
<dbReference type="Gene3D" id="3.90.550.10">
    <property type="entry name" value="Spore Coat Polysaccharide Biosynthesis Protein SpsA, Chain A"/>
    <property type="match status" value="1"/>
</dbReference>
<evidence type="ECO:0000256" key="3">
    <source>
        <dbReference type="ARBA" id="ARBA00022842"/>
    </source>
</evidence>
<dbReference type="InterPro" id="IPR025877">
    <property type="entry name" value="MobA-like_NTP_Trfase"/>
</dbReference>
<name>A0A7G5IEN8_9SPHN</name>
<evidence type="ECO:0000256" key="1">
    <source>
        <dbReference type="ARBA" id="ARBA00022679"/>
    </source>
</evidence>
<gene>
    <name evidence="5" type="ORF">H3309_10530</name>
</gene>
<feature type="domain" description="MobA-like NTP transferase" evidence="4">
    <location>
        <begin position="3"/>
        <end position="119"/>
    </location>
</feature>
<accession>A0A7G5IEN8</accession>
<evidence type="ECO:0000313" key="6">
    <source>
        <dbReference type="Proteomes" id="UP000515292"/>
    </source>
</evidence>